<dbReference type="AlphaFoldDB" id="A0A7W2EWB5"/>
<comment type="pathway">
    <text evidence="7">Carbohydrate biosynthesis; dTDP-L-rhamnose biosynthesis.</text>
</comment>
<dbReference type="InterPro" id="IPR014710">
    <property type="entry name" value="RmlC-like_jellyroll"/>
</dbReference>
<comment type="catalytic activity">
    <reaction evidence="1 7">
        <text>dTDP-4-dehydro-6-deoxy-alpha-D-glucose = dTDP-4-dehydro-beta-L-rhamnose</text>
        <dbReference type="Rhea" id="RHEA:16969"/>
        <dbReference type="ChEBI" id="CHEBI:57649"/>
        <dbReference type="ChEBI" id="CHEBI:62830"/>
        <dbReference type="EC" id="5.1.3.13"/>
    </reaction>
</comment>
<evidence type="ECO:0000313" key="9">
    <source>
        <dbReference type="Proteomes" id="UP000534388"/>
    </source>
</evidence>
<dbReference type="NCBIfam" id="TIGR01221">
    <property type="entry name" value="rmlC"/>
    <property type="match status" value="1"/>
</dbReference>
<evidence type="ECO:0000256" key="5">
    <source>
        <dbReference type="PIRSR" id="PIRSR600888-1"/>
    </source>
</evidence>
<evidence type="ECO:0000313" key="8">
    <source>
        <dbReference type="EMBL" id="MBA5639755.1"/>
    </source>
</evidence>
<dbReference type="SUPFAM" id="SSF51182">
    <property type="entry name" value="RmlC-like cupins"/>
    <property type="match status" value="1"/>
</dbReference>
<dbReference type="EC" id="5.1.3.13" evidence="3 7"/>
<organism evidence="8 9">
    <name type="scientific">Rugamonas brunnea</name>
    <dbReference type="NCBI Taxonomy" id="2758569"/>
    <lineage>
        <taxon>Bacteria</taxon>
        <taxon>Pseudomonadati</taxon>
        <taxon>Pseudomonadota</taxon>
        <taxon>Betaproteobacteria</taxon>
        <taxon>Burkholderiales</taxon>
        <taxon>Oxalobacteraceae</taxon>
        <taxon>Telluria group</taxon>
        <taxon>Rugamonas</taxon>
    </lineage>
</organism>
<dbReference type="Pfam" id="PF00908">
    <property type="entry name" value="dTDP_sugar_isom"/>
    <property type="match status" value="1"/>
</dbReference>
<evidence type="ECO:0000256" key="7">
    <source>
        <dbReference type="RuleBase" id="RU364069"/>
    </source>
</evidence>
<comment type="similarity">
    <text evidence="7">Belongs to the dTDP-4-dehydrorhamnose 3,5-epimerase family.</text>
</comment>
<dbReference type="PANTHER" id="PTHR21047">
    <property type="entry name" value="DTDP-6-DEOXY-D-GLUCOSE-3,5 EPIMERASE"/>
    <property type="match status" value="1"/>
</dbReference>
<comment type="caution">
    <text evidence="8">The sequence shown here is derived from an EMBL/GenBank/DDBJ whole genome shotgun (WGS) entry which is preliminary data.</text>
</comment>
<dbReference type="UniPathway" id="UPA00124"/>
<dbReference type="Proteomes" id="UP000534388">
    <property type="component" value="Unassembled WGS sequence"/>
</dbReference>
<evidence type="ECO:0000256" key="1">
    <source>
        <dbReference type="ARBA" id="ARBA00001298"/>
    </source>
</evidence>
<dbReference type="EMBL" id="JACEZT010000019">
    <property type="protein sequence ID" value="MBA5639755.1"/>
    <property type="molecule type" value="Genomic_DNA"/>
</dbReference>
<protein>
    <recommendedName>
        <fullName evidence="4 7">dTDP-4-dehydrorhamnose 3,5-epimerase</fullName>
        <ecNumber evidence="3 7">5.1.3.13</ecNumber>
    </recommendedName>
    <alternativeName>
        <fullName evidence="7">Thymidine diphospho-4-keto-rhamnose 3,5-epimerase</fullName>
    </alternativeName>
</protein>
<dbReference type="Gene3D" id="2.60.120.10">
    <property type="entry name" value="Jelly Rolls"/>
    <property type="match status" value="1"/>
</dbReference>
<evidence type="ECO:0000256" key="4">
    <source>
        <dbReference type="ARBA" id="ARBA00019595"/>
    </source>
</evidence>
<sequence length="184" mass="20594">MKFLPTALPGCFLLQPNILRDERGCFVKVFHQQTFREQGLAADFAEEYYSVSRRGVLRGLHFQTPPHEHAKLLYCVQGKVLDAAVDLRVGSPTYGQHIMIELDAEHGQALYLAPGVAHGFYTLSEQALMVYKVTTTYAPAHDTGILWNSAGIVWPDQQPILSARDRGFAPLAEFQSPFTYEAQP</sequence>
<gene>
    <name evidence="8" type="primary">rfbC</name>
    <name evidence="8" type="ORF">H3H37_22090</name>
</gene>
<reference evidence="8 9" key="1">
    <citation type="submission" date="2020-07" db="EMBL/GenBank/DDBJ databases">
        <title>Novel species isolated from subtropical streams in China.</title>
        <authorList>
            <person name="Lu H."/>
        </authorList>
    </citation>
    <scope>NUCLEOTIDE SEQUENCE [LARGE SCALE GENOMIC DNA]</scope>
    <source>
        <strain evidence="8 9">LX20W</strain>
    </source>
</reference>
<name>A0A7W2EWB5_9BURK</name>
<comment type="subunit">
    <text evidence="7">Homodimer.</text>
</comment>
<dbReference type="GO" id="GO:0000271">
    <property type="term" value="P:polysaccharide biosynthetic process"/>
    <property type="evidence" value="ECO:0007669"/>
    <property type="project" value="TreeGrafter"/>
</dbReference>
<dbReference type="RefSeq" id="WP_182166583.1">
    <property type="nucleotide sequence ID" value="NZ_JACEZT010000019.1"/>
</dbReference>
<dbReference type="GO" id="GO:0008830">
    <property type="term" value="F:dTDP-4-dehydrorhamnose 3,5-epimerase activity"/>
    <property type="evidence" value="ECO:0007669"/>
    <property type="project" value="UniProtKB-UniRule"/>
</dbReference>
<dbReference type="PANTHER" id="PTHR21047:SF2">
    <property type="entry name" value="THYMIDINE DIPHOSPHO-4-KETO-RHAMNOSE 3,5-EPIMERASE"/>
    <property type="match status" value="1"/>
</dbReference>
<accession>A0A7W2EWB5</accession>
<proteinExistence type="inferred from homology"/>
<evidence type="ECO:0000256" key="3">
    <source>
        <dbReference type="ARBA" id="ARBA00012098"/>
    </source>
</evidence>
<comment type="function">
    <text evidence="2 7">Catalyzes the epimerization of the C3' and C5'positions of dTDP-6-deoxy-D-xylo-4-hexulose, forming dTDP-6-deoxy-L-lyxo-4-hexulose.</text>
</comment>
<dbReference type="GO" id="GO:0019305">
    <property type="term" value="P:dTDP-rhamnose biosynthetic process"/>
    <property type="evidence" value="ECO:0007669"/>
    <property type="project" value="UniProtKB-UniRule"/>
</dbReference>
<keyword evidence="9" id="KW-1185">Reference proteome</keyword>
<dbReference type="GO" id="GO:0005829">
    <property type="term" value="C:cytosol"/>
    <property type="evidence" value="ECO:0007669"/>
    <property type="project" value="TreeGrafter"/>
</dbReference>
<evidence type="ECO:0000256" key="2">
    <source>
        <dbReference type="ARBA" id="ARBA00001997"/>
    </source>
</evidence>
<feature type="active site" description="Proton donor" evidence="5">
    <location>
        <position position="131"/>
    </location>
</feature>
<keyword evidence="7 8" id="KW-0413">Isomerase</keyword>
<dbReference type="CDD" id="cd00438">
    <property type="entry name" value="cupin_RmlC"/>
    <property type="match status" value="1"/>
</dbReference>
<dbReference type="InterPro" id="IPR000888">
    <property type="entry name" value="RmlC-like"/>
</dbReference>
<evidence type="ECO:0000256" key="6">
    <source>
        <dbReference type="PIRSR" id="PIRSR600888-3"/>
    </source>
</evidence>
<dbReference type="InterPro" id="IPR011051">
    <property type="entry name" value="RmlC_Cupin_sf"/>
</dbReference>
<feature type="site" description="Participates in a stacking interaction with the thymidine ring of dTDP-4-oxo-6-deoxyglucose" evidence="6">
    <location>
        <position position="137"/>
    </location>
</feature>
<feature type="active site" description="Proton acceptor" evidence="5">
    <location>
        <position position="61"/>
    </location>
</feature>